<evidence type="ECO:0000259" key="2">
    <source>
        <dbReference type="Pfam" id="PF00419"/>
    </source>
</evidence>
<keyword evidence="1" id="KW-0732">Signal</keyword>
<dbReference type="InterPro" id="IPR050263">
    <property type="entry name" value="Bact_Fimbrial_Adh_Pro"/>
</dbReference>
<dbReference type="EMBL" id="SMAS01000006">
    <property type="protein sequence ID" value="TCT32817.1"/>
    <property type="molecule type" value="Genomic_DNA"/>
</dbReference>
<evidence type="ECO:0000256" key="1">
    <source>
        <dbReference type="SAM" id="SignalP"/>
    </source>
</evidence>
<dbReference type="OrthoDB" id="6522787at2"/>
<dbReference type="Proteomes" id="UP000295055">
    <property type="component" value="Unassembled WGS sequence"/>
</dbReference>
<organism evidence="3 4">
    <name type="scientific">Providencia alcalifaciens</name>
    <dbReference type="NCBI Taxonomy" id="126385"/>
    <lineage>
        <taxon>Bacteria</taxon>
        <taxon>Pseudomonadati</taxon>
        <taxon>Pseudomonadota</taxon>
        <taxon>Gammaproteobacteria</taxon>
        <taxon>Enterobacterales</taxon>
        <taxon>Morganellaceae</taxon>
        <taxon>Providencia</taxon>
    </lineage>
</organism>
<feature type="signal peptide" evidence="1">
    <location>
        <begin position="1"/>
        <end position="22"/>
    </location>
</feature>
<dbReference type="SUPFAM" id="SSF49401">
    <property type="entry name" value="Bacterial adhesins"/>
    <property type="match status" value="1"/>
</dbReference>
<dbReference type="PANTHER" id="PTHR33420:SF26">
    <property type="entry name" value="FIMBRIAL SUBUNIT"/>
    <property type="match status" value="1"/>
</dbReference>
<dbReference type="GO" id="GO:0009289">
    <property type="term" value="C:pilus"/>
    <property type="evidence" value="ECO:0007669"/>
    <property type="project" value="InterPro"/>
</dbReference>
<reference evidence="3 4" key="1">
    <citation type="submission" date="2019-03" db="EMBL/GenBank/DDBJ databases">
        <title>Genomic analyses of the natural microbiome of Caenorhabditis elegans.</title>
        <authorList>
            <person name="Samuel B."/>
        </authorList>
    </citation>
    <scope>NUCLEOTIDE SEQUENCE [LARGE SCALE GENOMIC DNA]</scope>
    <source>
        <strain evidence="3 4">JUb102</strain>
    </source>
</reference>
<feature type="domain" description="Fimbrial-type adhesion" evidence="2">
    <location>
        <begin position="33"/>
        <end position="187"/>
    </location>
</feature>
<dbReference type="InterPro" id="IPR000259">
    <property type="entry name" value="Adhesion_dom_fimbrial"/>
</dbReference>
<dbReference type="PANTHER" id="PTHR33420">
    <property type="entry name" value="FIMBRIAL SUBUNIT ELFA-RELATED"/>
    <property type="match status" value="1"/>
</dbReference>
<proteinExistence type="predicted"/>
<protein>
    <submittedName>
        <fullName evidence="3">Type 1 fimbria pilin</fullName>
    </submittedName>
</protein>
<dbReference type="Gene3D" id="2.60.40.1090">
    <property type="entry name" value="Fimbrial-type adhesion domain"/>
    <property type="match status" value="1"/>
</dbReference>
<dbReference type="RefSeq" id="WP_036956196.1">
    <property type="nucleotide sequence ID" value="NZ_CABKTH010000027.1"/>
</dbReference>
<dbReference type="InterPro" id="IPR036937">
    <property type="entry name" value="Adhesion_dom_fimbrial_sf"/>
</dbReference>
<evidence type="ECO:0000313" key="3">
    <source>
        <dbReference type="EMBL" id="TCT32817.1"/>
    </source>
</evidence>
<comment type="caution">
    <text evidence="3">The sequence shown here is derived from an EMBL/GenBank/DDBJ whole genome shotgun (WGS) entry which is preliminary data.</text>
</comment>
<dbReference type="InterPro" id="IPR008966">
    <property type="entry name" value="Adhesion_dom_sf"/>
</dbReference>
<evidence type="ECO:0000313" key="4">
    <source>
        <dbReference type="Proteomes" id="UP000295055"/>
    </source>
</evidence>
<dbReference type="AlphaFoldDB" id="A0A4R3NH82"/>
<gene>
    <name evidence="3" type="ORF">EC835_106139</name>
</gene>
<dbReference type="GO" id="GO:0043709">
    <property type="term" value="P:cell adhesion involved in single-species biofilm formation"/>
    <property type="evidence" value="ECO:0007669"/>
    <property type="project" value="TreeGrafter"/>
</dbReference>
<sequence>MKLNKTLMAIAATTLIGFGANAAPVNHGNGKVTFTGSIITAPCSIDPSSIDQTVDLGQIADVVLKNGGTSDGQSSPVMFDIKLIDCTVETGDSVNITFSGAAATNDPKSLLAITGTAAGAGIQIVDSNNDPIVLNEVTKSEHKLQGTTNTLQFAAYVKGLGSQGKPEAPVDIVAGEFQAVTDFVLSYN</sequence>
<dbReference type="Pfam" id="PF00419">
    <property type="entry name" value="Fimbrial"/>
    <property type="match status" value="1"/>
</dbReference>
<name>A0A4R3NH82_9GAMM</name>
<feature type="chain" id="PRO_5020847722" evidence="1">
    <location>
        <begin position="23"/>
        <end position="188"/>
    </location>
</feature>
<accession>A0A4R3NH82</accession>